<sequence length="83" mass="8908">MLEAGQRAQRYVDSRRNVRQGGNVWRAKVLSAVAGFVDAACFLGLSQVFTAHVTGNLAALARALVIASNVVELRVEDARHVGC</sequence>
<keyword evidence="2" id="KW-1185">Reference proteome</keyword>
<dbReference type="Proteomes" id="UP001558850">
    <property type="component" value="Unassembled WGS sequence"/>
</dbReference>
<dbReference type="EMBL" id="JBFRCH010000045">
    <property type="protein sequence ID" value="MEX3937174.1"/>
    <property type="molecule type" value="Genomic_DNA"/>
</dbReference>
<evidence type="ECO:0000313" key="2">
    <source>
        <dbReference type="Proteomes" id="UP001558850"/>
    </source>
</evidence>
<gene>
    <name evidence="1" type="ORF">AB4Y32_36475</name>
</gene>
<protein>
    <submittedName>
        <fullName evidence="1">DUF1275 family protein</fullName>
    </submittedName>
</protein>
<name>A0ACC6UC84_9BURK</name>
<organism evidence="1 2">
    <name type="scientific">Paraburkholderia phymatum</name>
    <dbReference type="NCBI Taxonomy" id="148447"/>
    <lineage>
        <taxon>Bacteria</taxon>
        <taxon>Pseudomonadati</taxon>
        <taxon>Pseudomonadota</taxon>
        <taxon>Betaproteobacteria</taxon>
        <taxon>Burkholderiales</taxon>
        <taxon>Burkholderiaceae</taxon>
        <taxon>Paraburkholderia</taxon>
    </lineage>
</organism>
<reference evidence="1" key="1">
    <citation type="submission" date="2024-07" db="EMBL/GenBank/DDBJ databases">
        <title>A survey of Mimosa microsymbionts across Brazilian biomes reveals a high diversity of Paraburkholderia nodulating endemic species, but also that Cupriavidus is common as a symbiont of widespread species.</title>
        <authorList>
            <person name="Rouws L."/>
            <person name="Barauna A."/>
            <person name="Beukes C."/>
            <person name="Rouws J.R.C."/>
            <person name="De Faria S.M."/>
            <person name="Gross E."/>
            <person name="Bueno Dos Reis Junior F."/>
            <person name="Simon M.F."/>
            <person name="Maluk M."/>
            <person name="Odee D.W."/>
            <person name="Kenicer G."/>
            <person name="Young J.P.W."/>
            <person name="Reis V.M."/>
            <person name="Zilli J."/>
            <person name="James E.K."/>
        </authorList>
    </citation>
    <scope>NUCLEOTIDE SEQUENCE</scope>
    <source>
        <strain evidence="1">EG181B</strain>
    </source>
</reference>
<accession>A0ACC6UC84</accession>
<evidence type="ECO:0000313" key="1">
    <source>
        <dbReference type="EMBL" id="MEX3937174.1"/>
    </source>
</evidence>
<comment type="caution">
    <text evidence="1">The sequence shown here is derived from an EMBL/GenBank/DDBJ whole genome shotgun (WGS) entry which is preliminary data.</text>
</comment>
<proteinExistence type="predicted"/>